<keyword evidence="2" id="KW-0472">Membrane</keyword>
<dbReference type="EMBL" id="VIWY01000002">
    <property type="protein sequence ID" value="TWG24367.1"/>
    <property type="molecule type" value="Genomic_DNA"/>
</dbReference>
<keyword evidence="2" id="KW-0812">Transmembrane</keyword>
<keyword evidence="2" id="KW-1133">Transmembrane helix</keyword>
<proteinExistence type="predicted"/>
<protein>
    <submittedName>
        <fullName evidence="3">Uncharacterized protein</fullName>
    </submittedName>
</protein>
<comment type="caution">
    <text evidence="3">The sequence shown here is derived from an EMBL/GenBank/DDBJ whole genome shotgun (WGS) entry which is preliminary data.</text>
</comment>
<feature type="region of interest" description="Disordered" evidence="1">
    <location>
        <begin position="38"/>
        <end position="114"/>
    </location>
</feature>
<sequence length="114" mass="11623">MGDIAAQLRTMLVAGALGLVFAGAGAYVGFVMPAGHRPDLTGVPGLPGVPALPSLPPRPHRSDAPVRPLPDLPGRPTLPADDPWTPDDTPWTPATAVPGAPGVLLPPDLPDVPR</sequence>
<evidence type="ECO:0000313" key="4">
    <source>
        <dbReference type="Proteomes" id="UP000320239"/>
    </source>
</evidence>
<feature type="compositionally biased region" description="Low complexity" evidence="1">
    <location>
        <begin position="40"/>
        <end position="52"/>
    </location>
</feature>
<feature type="transmembrane region" description="Helical" evidence="2">
    <location>
        <begin position="12"/>
        <end position="32"/>
    </location>
</feature>
<evidence type="ECO:0000256" key="2">
    <source>
        <dbReference type="SAM" id="Phobius"/>
    </source>
</evidence>
<evidence type="ECO:0000313" key="3">
    <source>
        <dbReference type="EMBL" id="TWG24367.1"/>
    </source>
</evidence>
<gene>
    <name evidence="3" type="ORF">FHX34_102923</name>
</gene>
<feature type="compositionally biased region" description="Low complexity" evidence="1">
    <location>
        <begin position="77"/>
        <end position="106"/>
    </location>
</feature>
<name>A0A561WKH3_ACTTI</name>
<dbReference type="AlphaFoldDB" id="A0A561WKH3"/>
<dbReference type="Proteomes" id="UP000320239">
    <property type="component" value="Unassembled WGS sequence"/>
</dbReference>
<keyword evidence="4" id="KW-1185">Reference proteome</keyword>
<evidence type="ECO:0000256" key="1">
    <source>
        <dbReference type="SAM" id="MobiDB-lite"/>
    </source>
</evidence>
<accession>A0A561WKH3</accession>
<reference evidence="3 4" key="1">
    <citation type="submission" date="2019-06" db="EMBL/GenBank/DDBJ databases">
        <title>Sequencing the genomes of 1000 actinobacteria strains.</title>
        <authorList>
            <person name="Klenk H.-P."/>
        </authorList>
    </citation>
    <scope>NUCLEOTIDE SEQUENCE [LARGE SCALE GENOMIC DNA]</scope>
    <source>
        <strain evidence="3 4">DSM 43866</strain>
    </source>
</reference>
<dbReference type="RefSeq" id="WP_164465907.1">
    <property type="nucleotide sequence ID" value="NZ_BOMX01000075.1"/>
</dbReference>
<organism evidence="3 4">
    <name type="scientific">Actinoplanes teichomyceticus</name>
    <dbReference type="NCBI Taxonomy" id="1867"/>
    <lineage>
        <taxon>Bacteria</taxon>
        <taxon>Bacillati</taxon>
        <taxon>Actinomycetota</taxon>
        <taxon>Actinomycetes</taxon>
        <taxon>Micromonosporales</taxon>
        <taxon>Micromonosporaceae</taxon>
        <taxon>Actinoplanes</taxon>
    </lineage>
</organism>